<reference evidence="4 5" key="1">
    <citation type="submission" date="2019-03" db="EMBL/GenBank/DDBJ databases">
        <title>Empedobacter tilapiae sp. nov., isolated from an intestine of Nile tilapia Oreochromis niloticus.</title>
        <authorList>
            <person name="Kim Y.-O."/>
            <person name="Yoon J.-H."/>
        </authorList>
    </citation>
    <scope>NUCLEOTIDE SEQUENCE [LARGE SCALE GENOMIC DNA]</scope>
    <source>
        <strain evidence="4 5">MRS2</strain>
    </source>
</reference>
<evidence type="ECO:0000313" key="4">
    <source>
        <dbReference type="EMBL" id="TGN24231.1"/>
    </source>
</evidence>
<dbReference type="SUPFAM" id="SSF63825">
    <property type="entry name" value="YWTD domain"/>
    <property type="match status" value="1"/>
</dbReference>
<dbReference type="AlphaFoldDB" id="A0A4Z1BUS7"/>
<name>A0A4Z1BUS7_9FLAO</name>
<evidence type="ECO:0000259" key="2">
    <source>
        <dbReference type="Pfam" id="PF01345"/>
    </source>
</evidence>
<dbReference type="Proteomes" id="UP000297998">
    <property type="component" value="Unassembled WGS sequence"/>
</dbReference>
<dbReference type="Pfam" id="PF01345">
    <property type="entry name" value="DUF11"/>
    <property type="match status" value="1"/>
</dbReference>
<evidence type="ECO:0000313" key="5">
    <source>
        <dbReference type="Proteomes" id="UP000297998"/>
    </source>
</evidence>
<feature type="chain" id="PRO_5021405752" evidence="1">
    <location>
        <begin position="20"/>
        <end position="491"/>
    </location>
</feature>
<sequence length="491" mass="53056">MKKHLVILMSLFSSIFLFSQQDIRKRSIKKTLQCNPSIFLSQTNQLKLVDTSTNPFTYNNIGLANSFNYNAMGYNPVDSFLYAIKVSNSNEIVKINPTNGIVTPIGNINKLPVATYINGEIDDVGNFYVMDNTFTDALYKVNLTTLTSTKITLSRKIYSADFAFNPINGLLYGVNSASDTNSPGDYGKLYTINPQTGIVNFIGSSYAGNQVYGAMMGVVTGELYGSENSGNFYQFNILTGERTLISGAPPSSGNDGAHCVLSSFTLGIDLYITKTDNKTQYIPGTSNTYTIVAGNNGPYGTLGATVSDPLPLNIPSSNMSYRVTSLSGGATSNVIGTQIGAINDKVNLPVGAKVTYEVIINVPYTYVGDLTNKATINAPVNSSNDINLANNTASDTDTTTICYKPGNFNMNGTPTRVGITNLQKQVGWPENIPNGFIALESKSTGLVITRVQNNTMITEPKEGMIIYDINANCVSLYNGSIWKCIKQDCNN</sequence>
<dbReference type="InterPro" id="IPR001434">
    <property type="entry name" value="OmcB-like_DUF11"/>
</dbReference>
<comment type="caution">
    <text evidence="4">The sequence shown here is derived from an EMBL/GenBank/DDBJ whole genome shotgun (WGS) entry which is preliminary data.</text>
</comment>
<feature type="domain" description="DUF11" evidence="2">
    <location>
        <begin position="269"/>
        <end position="395"/>
    </location>
</feature>
<dbReference type="EMBL" id="SRPE01000010">
    <property type="protein sequence ID" value="TGN24231.1"/>
    <property type="molecule type" value="Genomic_DNA"/>
</dbReference>
<feature type="domain" description="DUF6923" evidence="3">
    <location>
        <begin position="42"/>
        <end position="260"/>
    </location>
</feature>
<feature type="signal peptide" evidence="1">
    <location>
        <begin position="1"/>
        <end position="19"/>
    </location>
</feature>
<evidence type="ECO:0000259" key="3">
    <source>
        <dbReference type="Pfam" id="PF21959"/>
    </source>
</evidence>
<protein>
    <submittedName>
        <fullName evidence="4">DUF11 domain-containing protein</fullName>
    </submittedName>
</protein>
<evidence type="ECO:0000256" key="1">
    <source>
        <dbReference type="SAM" id="SignalP"/>
    </source>
</evidence>
<dbReference type="InterPro" id="IPR054215">
    <property type="entry name" value="DUF6923"/>
</dbReference>
<gene>
    <name evidence="4" type="ORF">E4J94_13355</name>
</gene>
<proteinExistence type="predicted"/>
<dbReference type="OrthoDB" id="919278at2"/>
<keyword evidence="5" id="KW-1185">Reference proteome</keyword>
<dbReference type="RefSeq" id="WP_135836301.1">
    <property type="nucleotide sequence ID" value="NZ_CAUQWU010000012.1"/>
</dbReference>
<dbReference type="Pfam" id="PF21959">
    <property type="entry name" value="DUF6923"/>
    <property type="match status" value="1"/>
</dbReference>
<accession>A0A4Z1BUS7</accession>
<keyword evidence="1" id="KW-0732">Signal</keyword>
<organism evidence="4 5">
    <name type="scientific">Empedobacter tilapiae</name>
    <dbReference type="NCBI Taxonomy" id="2491114"/>
    <lineage>
        <taxon>Bacteria</taxon>
        <taxon>Pseudomonadati</taxon>
        <taxon>Bacteroidota</taxon>
        <taxon>Flavobacteriia</taxon>
        <taxon>Flavobacteriales</taxon>
        <taxon>Weeksellaceae</taxon>
        <taxon>Empedobacter</taxon>
    </lineage>
</organism>